<dbReference type="GO" id="GO:0004672">
    <property type="term" value="F:protein kinase activity"/>
    <property type="evidence" value="ECO:0007669"/>
    <property type="project" value="InterPro"/>
</dbReference>
<dbReference type="Gene3D" id="1.10.510.10">
    <property type="entry name" value="Transferase(Phosphotransferase) domain 1"/>
    <property type="match status" value="1"/>
</dbReference>
<accession>A0A6C0B8L9</accession>
<proteinExistence type="predicted"/>
<dbReference type="PROSITE" id="PS50011">
    <property type="entry name" value="PROTEIN_KINASE_DOM"/>
    <property type="match status" value="1"/>
</dbReference>
<dbReference type="InterPro" id="IPR000719">
    <property type="entry name" value="Prot_kinase_dom"/>
</dbReference>
<protein>
    <recommendedName>
        <fullName evidence="1">Protein kinase domain-containing protein</fullName>
    </recommendedName>
</protein>
<reference evidence="2" key="1">
    <citation type="journal article" date="2020" name="Nature">
        <title>Giant virus diversity and host interactions through global metagenomics.</title>
        <authorList>
            <person name="Schulz F."/>
            <person name="Roux S."/>
            <person name="Paez-Espino D."/>
            <person name="Jungbluth S."/>
            <person name="Walsh D.A."/>
            <person name="Denef V.J."/>
            <person name="McMahon K.D."/>
            <person name="Konstantinidis K.T."/>
            <person name="Eloe-Fadrosh E.A."/>
            <person name="Kyrpides N.C."/>
            <person name="Woyke T."/>
        </authorList>
    </citation>
    <scope>NUCLEOTIDE SEQUENCE</scope>
    <source>
        <strain evidence="2">GVMAG-M-3300010158-55</strain>
    </source>
</reference>
<sequence length="346" mass="40627">MDGGVVYGEGMKGKVMDYGTITDDLDSLEHIQLHNVKEVKIYILEHDDIIEYNKGPEILDELIHLDTSQNYVVKEFTIPNMAIRTFGHSKKTYMMREINGFRYILPVVKKHKVVGMPYKKDILIGFEIIMKNKGLVYDGTTSRCFVVNRKCSQTMSESIVNQFTEKQFVQFVEDILKTLIDIQKLDVAHGDIKLDNIMKCGSKFELIDWENNRLLEYSFVKKHKYLGLSPLYFKINYGVAWYPAFKVALIKYFQETGGYDNYTHSQYATMMIEEYTKWFDKYSDEELVEQVKYSLDLCAFGMILYGIMRRNPNIKKSHHTFIMNLYRMKDAATALKLFRNHKTRKI</sequence>
<dbReference type="GO" id="GO:0005524">
    <property type="term" value="F:ATP binding"/>
    <property type="evidence" value="ECO:0007669"/>
    <property type="project" value="InterPro"/>
</dbReference>
<dbReference type="AlphaFoldDB" id="A0A6C0B8L9"/>
<dbReference type="SUPFAM" id="SSF56112">
    <property type="entry name" value="Protein kinase-like (PK-like)"/>
    <property type="match status" value="1"/>
</dbReference>
<evidence type="ECO:0000313" key="2">
    <source>
        <dbReference type="EMBL" id="QHS88585.1"/>
    </source>
</evidence>
<name>A0A6C0B8L9_9ZZZZ</name>
<evidence type="ECO:0000259" key="1">
    <source>
        <dbReference type="PROSITE" id="PS50011"/>
    </source>
</evidence>
<organism evidence="2">
    <name type="scientific">viral metagenome</name>
    <dbReference type="NCBI Taxonomy" id="1070528"/>
    <lineage>
        <taxon>unclassified sequences</taxon>
        <taxon>metagenomes</taxon>
        <taxon>organismal metagenomes</taxon>
    </lineage>
</organism>
<feature type="domain" description="Protein kinase" evidence="1">
    <location>
        <begin position="1"/>
        <end position="346"/>
    </location>
</feature>
<dbReference type="EMBL" id="MN739100">
    <property type="protein sequence ID" value="QHS88585.1"/>
    <property type="molecule type" value="Genomic_DNA"/>
</dbReference>
<dbReference type="InterPro" id="IPR011009">
    <property type="entry name" value="Kinase-like_dom_sf"/>
</dbReference>